<dbReference type="AlphaFoldDB" id="A0AAD7ABJ6"/>
<gene>
    <name evidence="1" type="ORF">DFH08DRAFT_854514</name>
</gene>
<comment type="caution">
    <text evidence="1">The sequence shown here is derived from an EMBL/GenBank/DDBJ whole genome shotgun (WGS) entry which is preliminary data.</text>
</comment>
<dbReference type="SUPFAM" id="SSF52047">
    <property type="entry name" value="RNI-like"/>
    <property type="match status" value="1"/>
</dbReference>
<evidence type="ECO:0000313" key="1">
    <source>
        <dbReference type="EMBL" id="KAJ7354273.1"/>
    </source>
</evidence>
<dbReference type="EMBL" id="JARIHO010000010">
    <property type="protein sequence ID" value="KAJ7354273.1"/>
    <property type="molecule type" value="Genomic_DNA"/>
</dbReference>
<dbReference type="Proteomes" id="UP001218218">
    <property type="component" value="Unassembled WGS sequence"/>
</dbReference>
<keyword evidence="2" id="KW-1185">Reference proteome</keyword>
<name>A0AAD7ABJ6_9AGAR</name>
<organism evidence="1 2">
    <name type="scientific">Mycena albidolilacea</name>
    <dbReference type="NCBI Taxonomy" id="1033008"/>
    <lineage>
        <taxon>Eukaryota</taxon>
        <taxon>Fungi</taxon>
        <taxon>Dikarya</taxon>
        <taxon>Basidiomycota</taxon>
        <taxon>Agaricomycotina</taxon>
        <taxon>Agaricomycetes</taxon>
        <taxon>Agaricomycetidae</taxon>
        <taxon>Agaricales</taxon>
        <taxon>Marasmiineae</taxon>
        <taxon>Mycenaceae</taxon>
        <taxon>Mycena</taxon>
    </lineage>
</organism>
<sequence length="265" mass="29696">MSLKLYAPVPWFPRLFSLRAVHVFSHIRVDGDLALEELQRLLEGLPSLAARVESLHLGDGRLRWIPTSPGFSKAHWQFPSLFVSLVRLCISIAVDWTNISENFRNSMQLTLRSPTITCLELAGLAGLPLTFLGHCPALRSLTLTRVFFHDPDNFDFAAALAACADSPPTQLEHLDLDLDTYELDFLSRWILIPESPLVIARHSFACTISDPVNHLYVQLLLNTSPSLQRLQLRKSSNSGLLDLRALGHLHTLSLDIPRPINQRVG</sequence>
<protein>
    <submittedName>
        <fullName evidence="1">Uncharacterized protein</fullName>
    </submittedName>
</protein>
<proteinExistence type="predicted"/>
<accession>A0AAD7ABJ6</accession>
<reference evidence="1" key="1">
    <citation type="submission" date="2023-03" db="EMBL/GenBank/DDBJ databases">
        <title>Massive genome expansion in bonnet fungi (Mycena s.s.) driven by repeated elements and novel gene families across ecological guilds.</title>
        <authorList>
            <consortium name="Lawrence Berkeley National Laboratory"/>
            <person name="Harder C.B."/>
            <person name="Miyauchi S."/>
            <person name="Viragh M."/>
            <person name="Kuo A."/>
            <person name="Thoen E."/>
            <person name="Andreopoulos B."/>
            <person name="Lu D."/>
            <person name="Skrede I."/>
            <person name="Drula E."/>
            <person name="Henrissat B."/>
            <person name="Morin E."/>
            <person name="Kohler A."/>
            <person name="Barry K."/>
            <person name="LaButti K."/>
            <person name="Morin E."/>
            <person name="Salamov A."/>
            <person name="Lipzen A."/>
            <person name="Mereny Z."/>
            <person name="Hegedus B."/>
            <person name="Baldrian P."/>
            <person name="Stursova M."/>
            <person name="Weitz H."/>
            <person name="Taylor A."/>
            <person name="Grigoriev I.V."/>
            <person name="Nagy L.G."/>
            <person name="Martin F."/>
            <person name="Kauserud H."/>
        </authorList>
    </citation>
    <scope>NUCLEOTIDE SEQUENCE</scope>
    <source>
        <strain evidence="1">CBHHK002</strain>
    </source>
</reference>
<evidence type="ECO:0000313" key="2">
    <source>
        <dbReference type="Proteomes" id="UP001218218"/>
    </source>
</evidence>